<dbReference type="GO" id="GO:0004106">
    <property type="term" value="F:chorismate mutase activity"/>
    <property type="evidence" value="ECO:0007669"/>
    <property type="project" value="InterPro"/>
</dbReference>
<feature type="domain" description="Chorismate mutase" evidence="2">
    <location>
        <begin position="11"/>
        <end position="102"/>
    </location>
</feature>
<dbReference type="PANTHER" id="PTHR38041:SF1">
    <property type="entry name" value="CHORISMATE MUTASE"/>
    <property type="match status" value="1"/>
</dbReference>
<dbReference type="InterPro" id="IPR036979">
    <property type="entry name" value="CM_dom_sf"/>
</dbReference>
<evidence type="ECO:0000256" key="1">
    <source>
        <dbReference type="ARBA" id="ARBA00023235"/>
    </source>
</evidence>
<protein>
    <submittedName>
        <fullName evidence="3">Chorismate mutase</fullName>
    </submittedName>
</protein>
<dbReference type="Gene3D" id="1.20.59.10">
    <property type="entry name" value="Chorismate mutase"/>
    <property type="match status" value="1"/>
</dbReference>
<proteinExistence type="predicted"/>
<dbReference type="SUPFAM" id="SSF48600">
    <property type="entry name" value="Chorismate mutase II"/>
    <property type="match status" value="1"/>
</dbReference>
<dbReference type="InterPro" id="IPR036263">
    <property type="entry name" value="Chorismate_II_sf"/>
</dbReference>
<sequence length="107" mass="11430">MNPPTPQSAEAAADVALNDLRAALDTVDRQLLDAVSSRLDIARRIADVKARSALSVSQPGRAARVTERAERYALGHGMSAEFARALYTLLIAEASRVEREAIARGGT</sequence>
<name>A0A6P2CC98_9NOCA</name>
<dbReference type="RefSeq" id="WP_010838343.1">
    <property type="nucleotide sequence ID" value="NZ_QRCM01000001.1"/>
</dbReference>
<keyword evidence="1" id="KW-0413">Isomerase</keyword>
<dbReference type="PROSITE" id="PS51168">
    <property type="entry name" value="CHORISMATE_MUT_2"/>
    <property type="match status" value="1"/>
</dbReference>
<reference evidence="3 4" key="1">
    <citation type="submission" date="2018-07" db="EMBL/GenBank/DDBJ databases">
        <title>Genome sequence of Rhodococcus rhodnii ATCC 35071 from Rhodnius prolixus.</title>
        <authorList>
            <person name="Patel V."/>
            <person name="Vogel K.J."/>
        </authorList>
    </citation>
    <scope>NUCLEOTIDE SEQUENCE [LARGE SCALE GENOMIC DNA]</scope>
    <source>
        <strain evidence="3 4">ATCC 35071</strain>
    </source>
</reference>
<organism evidence="3 4">
    <name type="scientific">Rhodococcus rhodnii</name>
    <dbReference type="NCBI Taxonomy" id="38312"/>
    <lineage>
        <taxon>Bacteria</taxon>
        <taxon>Bacillati</taxon>
        <taxon>Actinomycetota</taxon>
        <taxon>Actinomycetes</taxon>
        <taxon>Mycobacteriales</taxon>
        <taxon>Nocardiaceae</taxon>
        <taxon>Rhodococcus</taxon>
    </lineage>
</organism>
<dbReference type="InterPro" id="IPR002701">
    <property type="entry name" value="CM_II_prokaryot"/>
</dbReference>
<dbReference type="Proteomes" id="UP000471120">
    <property type="component" value="Unassembled WGS sequence"/>
</dbReference>
<dbReference type="AlphaFoldDB" id="A0A6P2CC98"/>
<dbReference type="GO" id="GO:0046417">
    <property type="term" value="P:chorismate metabolic process"/>
    <property type="evidence" value="ECO:0007669"/>
    <property type="project" value="InterPro"/>
</dbReference>
<gene>
    <name evidence="3" type="ORF">DW322_09330</name>
</gene>
<evidence type="ECO:0000259" key="2">
    <source>
        <dbReference type="PROSITE" id="PS51168"/>
    </source>
</evidence>
<accession>A0A6P2CC98</accession>
<dbReference type="Pfam" id="PF01817">
    <property type="entry name" value="CM_2"/>
    <property type="match status" value="1"/>
</dbReference>
<dbReference type="EMBL" id="QRCM01000001">
    <property type="protein sequence ID" value="TXG90387.1"/>
    <property type="molecule type" value="Genomic_DNA"/>
</dbReference>
<dbReference type="GO" id="GO:0009697">
    <property type="term" value="P:salicylic acid biosynthetic process"/>
    <property type="evidence" value="ECO:0007669"/>
    <property type="project" value="TreeGrafter"/>
</dbReference>
<dbReference type="PANTHER" id="PTHR38041">
    <property type="entry name" value="CHORISMATE MUTASE"/>
    <property type="match status" value="1"/>
</dbReference>
<comment type="caution">
    <text evidence="3">The sequence shown here is derived from an EMBL/GenBank/DDBJ whole genome shotgun (WGS) entry which is preliminary data.</text>
</comment>
<evidence type="ECO:0000313" key="4">
    <source>
        <dbReference type="Proteomes" id="UP000471120"/>
    </source>
</evidence>
<dbReference type="InterPro" id="IPR051331">
    <property type="entry name" value="Chorismate_mutase-related"/>
</dbReference>
<dbReference type="SMART" id="SM00830">
    <property type="entry name" value="CM_2"/>
    <property type="match status" value="1"/>
</dbReference>
<evidence type="ECO:0000313" key="3">
    <source>
        <dbReference type="EMBL" id="TXG90387.1"/>
    </source>
</evidence>